<dbReference type="Pfam" id="PF17963">
    <property type="entry name" value="Big_9"/>
    <property type="match status" value="3"/>
</dbReference>
<dbReference type="Gene3D" id="2.60.40.2810">
    <property type="match status" value="1"/>
</dbReference>
<dbReference type="Gene3D" id="2.60.40.3440">
    <property type="match status" value="2"/>
</dbReference>
<proteinExistence type="predicted"/>
<keyword evidence="3" id="KW-1185">Reference proteome</keyword>
<gene>
    <name evidence="2" type="ORF">ACFSDE_13290</name>
</gene>
<comment type="caution">
    <text evidence="2">The sequence shown here is derived from an EMBL/GenBank/DDBJ whole genome shotgun (WGS) entry which is preliminary data.</text>
</comment>
<evidence type="ECO:0000313" key="3">
    <source>
        <dbReference type="Proteomes" id="UP001597351"/>
    </source>
</evidence>
<sequence length="522" mass="55925">MSRLGRALALTTAATALVAVPATPASAEPPDCDVRTYAGDDVLELREGKPWGIRVDCWSSAASEALTVHRQPDRGTAGTPYIDEDFPEEWVVPYDPPGPGDDSLTLKVSDGTEDTLIDVAIRVTPNHQPGCGPTYQDDEVFLHTKVDEPAPWTVECGDIDLQDYGDLQPVVERQPAHGTLEVSAGTEPGWSDGLSVTYTPDPGFEGSDHFVAAATDGDLSESFAFFVNVSDGPWCAPSDPLTLRAGTTERLLPLCSSPEPDDLEMSVTTPPNQGSTSLAWMAIDYTAAPDASGSDSFTFQVSGSSGTSNVVTQEVTILPNAAPVCEDRSATTPRDEPIEVTLTCTDADGDDHELTVADQPSHGTLGELTDGTVTYTPDAGWDGTDSFTYVASDYARTSTPATVTVRTTEPDPPVLRLRAPDQTPRQVAHRGLRVRIQLDETAATELVVRLPRRVRRQLGLPAGPVGFVERELSPGWTRVVVPLKRRAERAIADRRRLVLLAGISASDEHGNVVHADAAVRLR</sequence>
<reference evidence="3" key="1">
    <citation type="journal article" date="2019" name="Int. J. Syst. Evol. Microbiol.">
        <title>The Global Catalogue of Microorganisms (GCM) 10K type strain sequencing project: providing services to taxonomists for standard genome sequencing and annotation.</title>
        <authorList>
            <consortium name="The Broad Institute Genomics Platform"/>
            <consortium name="The Broad Institute Genome Sequencing Center for Infectious Disease"/>
            <person name="Wu L."/>
            <person name="Ma J."/>
        </authorList>
    </citation>
    <scope>NUCLEOTIDE SEQUENCE [LARGE SCALE GENOMIC DNA]</scope>
    <source>
        <strain evidence="3">CGMCC 1.12477</strain>
    </source>
</reference>
<name>A0ABW4TQP8_9ACTN</name>
<feature type="signal peptide" evidence="1">
    <location>
        <begin position="1"/>
        <end position="27"/>
    </location>
</feature>
<dbReference type="EMBL" id="JBHUGD010000003">
    <property type="protein sequence ID" value="MFD1947768.1"/>
    <property type="molecule type" value="Genomic_DNA"/>
</dbReference>
<evidence type="ECO:0000256" key="1">
    <source>
        <dbReference type="SAM" id="SignalP"/>
    </source>
</evidence>
<organism evidence="2 3">
    <name type="scientific">Nocardioides aestuarii</name>
    <dbReference type="NCBI Taxonomy" id="252231"/>
    <lineage>
        <taxon>Bacteria</taxon>
        <taxon>Bacillati</taxon>
        <taxon>Actinomycetota</taxon>
        <taxon>Actinomycetes</taxon>
        <taxon>Propionibacteriales</taxon>
        <taxon>Nocardioidaceae</taxon>
        <taxon>Nocardioides</taxon>
    </lineage>
</organism>
<feature type="chain" id="PRO_5045379591" evidence="1">
    <location>
        <begin position="28"/>
        <end position="522"/>
    </location>
</feature>
<evidence type="ECO:0000313" key="2">
    <source>
        <dbReference type="EMBL" id="MFD1947768.1"/>
    </source>
</evidence>
<keyword evidence="1" id="KW-0732">Signal</keyword>
<protein>
    <submittedName>
        <fullName evidence="2">Ig-like domain-containing protein</fullName>
    </submittedName>
</protein>
<accession>A0ABW4TQP8</accession>
<dbReference type="Proteomes" id="UP001597351">
    <property type="component" value="Unassembled WGS sequence"/>
</dbReference>
<dbReference type="RefSeq" id="WP_343919160.1">
    <property type="nucleotide sequence ID" value="NZ_BAAAJT010000002.1"/>
</dbReference>